<evidence type="ECO:0000313" key="8">
    <source>
        <dbReference type="EMBL" id="OGD84229.1"/>
    </source>
</evidence>
<name>A0A1F5FX96_9BACT</name>
<evidence type="ECO:0000259" key="7">
    <source>
        <dbReference type="Pfam" id="PF04932"/>
    </source>
</evidence>
<dbReference type="Proteomes" id="UP000177921">
    <property type="component" value="Unassembled WGS sequence"/>
</dbReference>
<accession>A0A1F5FX96</accession>
<evidence type="ECO:0000256" key="5">
    <source>
        <dbReference type="SAM" id="MobiDB-lite"/>
    </source>
</evidence>
<protein>
    <recommendedName>
        <fullName evidence="7">O-antigen ligase-related domain-containing protein</fullName>
    </recommendedName>
</protein>
<feature type="transmembrane region" description="Helical" evidence="6">
    <location>
        <begin position="7"/>
        <end position="27"/>
    </location>
</feature>
<evidence type="ECO:0000256" key="6">
    <source>
        <dbReference type="SAM" id="Phobius"/>
    </source>
</evidence>
<feature type="transmembrane region" description="Helical" evidence="6">
    <location>
        <begin position="39"/>
        <end position="60"/>
    </location>
</feature>
<evidence type="ECO:0000256" key="1">
    <source>
        <dbReference type="ARBA" id="ARBA00004141"/>
    </source>
</evidence>
<feature type="region of interest" description="Disordered" evidence="5">
    <location>
        <begin position="358"/>
        <end position="400"/>
    </location>
</feature>
<feature type="domain" description="O-antigen ligase-related" evidence="7">
    <location>
        <begin position="413"/>
        <end position="475"/>
    </location>
</feature>
<proteinExistence type="predicted"/>
<feature type="compositionally biased region" description="Basic and acidic residues" evidence="5">
    <location>
        <begin position="384"/>
        <end position="395"/>
    </location>
</feature>
<dbReference type="PANTHER" id="PTHR37422:SF13">
    <property type="entry name" value="LIPOPOLYSACCHARIDE BIOSYNTHESIS PROTEIN PA4999-RELATED"/>
    <property type="match status" value="1"/>
</dbReference>
<keyword evidence="3 6" id="KW-1133">Transmembrane helix</keyword>
<dbReference type="InterPro" id="IPR007016">
    <property type="entry name" value="O-antigen_ligase-rel_domated"/>
</dbReference>
<feature type="transmembrane region" description="Helical" evidence="6">
    <location>
        <begin position="242"/>
        <end position="257"/>
    </location>
</feature>
<feature type="transmembrane region" description="Helical" evidence="6">
    <location>
        <begin position="195"/>
        <end position="213"/>
    </location>
</feature>
<evidence type="ECO:0000256" key="2">
    <source>
        <dbReference type="ARBA" id="ARBA00022692"/>
    </source>
</evidence>
<feature type="transmembrane region" description="Helical" evidence="6">
    <location>
        <begin position="499"/>
        <end position="519"/>
    </location>
</feature>
<dbReference type="Pfam" id="PF04932">
    <property type="entry name" value="Wzy_C"/>
    <property type="match status" value="1"/>
</dbReference>
<evidence type="ECO:0000313" key="9">
    <source>
        <dbReference type="Proteomes" id="UP000177921"/>
    </source>
</evidence>
<dbReference type="GO" id="GO:0016020">
    <property type="term" value="C:membrane"/>
    <property type="evidence" value="ECO:0007669"/>
    <property type="project" value="UniProtKB-SubCell"/>
</dbReference>
<evidence type="ECO:0000256" key="3">
    <source>
        <dbReference type="ARBA" id="ARBA00022989"/>
    </source>
</evidence>
<comment type="subcellular location">
    <subcellularLocation>
        <location evidence="1">Membrane</location>
        <topology evidence="1">Multi-pass membrane protein</topology>
    </subcellularLocation>
</comment>
<reference evidence="8 9" key="1">
    <citation type="journal article" date="2016" name="Nat. Commun.">
        <title>Thousands of microbial genomes shed light on interconnected biogeochemical processes in an aquifer system.</title>
        <authorList>
            <person name="Anantharaman K."/>
            <person name="Brown C.T."/>
            <person name="Hug L.A."/>
            <person name="Sharon I."/>
            <person name="Castelle C.J."/>
            <person name="Probst A.J."/>
            <person name="Thomas B.C."/>
            <person name="Singh A."/>
            <person name="Wilkins M.J."/>
            <person name="Karaoz U."/>
            <person name="Brodie E.L."/>
            <person name="Williams K.H."/>
            <person name="Hubbard S.S."/>
            <person name="Banfield J.F."/>
        </authorList>
    </citation>
    <scope>NUCLEOTIDE SEQUENCE [LARGE SCALE GENOMIC DNA]</scope>
</reference>
<feature type="transmembrane region" description="Helical" evidence="6">
    <location>
        <begin position="136"/>
        <end position="155"/>
    </location>
</feature>
<dbReference type="PANTHER" id="PTHR37422">
    <property type="entry name" value="TEICHURONIC ACID BIOSYNTHESIS PROTEIN TUAE"/>
    <property type="match status" value="1"/>
</dbReference>
<dbReference type="InterPro" id="IPR051533">
    <property type="entry name" value="WaaL-like"/>
</dbReference>
<feature type="transmembrane region" description="Helical" evidence="6">
    <location>
        <begin position="269"/>
        <end position="287"/>
    </location>
</feature>
<comment type="caution">
    <text evidence="8">The sequence shown here is derived from an EMBL/GenBank/DDBJ whole genome shotgun (WGS) entry which is preliminary data.</text>
</comment>
<sequence length="550" mass="62442">MRKFFTWLDLHLLTIWAGVLIIMIPLYPKIPLAELIQGYIVRLRLEDLLVLGAFFTWIIQVIRGRAKLPPKLLTYAILAYLLAGLLSSLSALYLTHTVPFEKAHILKLVFHWFRRIEYFSLFFVTYAGIRSKKDLWLLAKVAFIALVGVVLYGIGQKYFYFPAFSTMNREFSKGIRLYLQPNTRLFSTFGGHYDLAGYLMLLLSFLVPSAWLSRHGWRKTGLILISVLAYWCLVLTTSRTSFIGYVGGLTLIAILLISKQGFWWAAKRWFVTMFLSLLIMFSFSNLLERFTQIIPNKDTQAKILAVQQYINQPFVQEPRDSQTVSELPSLLAFIFKNEKPKPLELTEAEKTQLEIVASSSDLPPSRVKPTPIPNLPSDVTQESEAIRRSTAESEGKTYNGPSYSENALKYGLSMGIRLDVLWPQAIAGFKHNPLLGTGYSTLVKSNVGEFTYAESTDNDYLRMLGETGLLGTLAFSAILYLLVKMALFNFRQKGEIDLISLGAVGATLGMLITALYIDIFESSKVIYTFWMMFALVVYLYVHGQAQKVKK</sequence>
<feature type="transmembrane region" description="Helical" evidence="6">
    <location>
        <begin position="220"/>
        <end position="236"/>
    </location>
</feature>
<evidence type="ECO:0000256" key="4">
    <source>
        <dbReference type="ARBA" id="ARBA00023136"/>
    </source>
</evidence>
<dbReference type="EMBL" id="MFAR01000041">
    <property type="protein sequence ID" value="OGD84229.1"/>
    <property type="molecule type" value="Genomic_DNA"/>
</dbReference>
<keyword evidence="2 6" id="KW-0812">Transmembrane</keyword>
<feature type="transmembrane region" description="Helical" evidence="6">
    <location>
        <begin position="525"/>
        <end position="541"/>
    </location>
</feature>
<keyword evidence="4 6" id="KW-0472">Membrane</keyword>
<gene>
    <name evidence="8" type="ORF">A2618_02545</name>
</gene>
<organism evidence="8 9">
    <name type="scientific">Candidatus Collierbacteria bacterium RIFOXYD1_FULL_46_26</name>
    <dbReference type="NCBI Taxonomy" id="1817732"/>
    <lineage>
        <taxon>Bacteria</taxon>
        <taxon>Candidatus Collieribacteriota</taxon>
    </lineage>
</organism>
<feature type="transmembrane region" description="Helical" evidence="6">
    <location>
        <begin position="468"/>
        <end position="487"/>
    </location>
</feature>
<dbReference type="AlphaFoldDB" id="A0A1F5FX96"/>
<feature type="transmembrane region" description="Helical" evidence="6">
    <location>
        <begin position="72"/>
        <end position="92"/>
    </location>
</feature>